<dbReference type="InterPro" id="IPR011055">
    <property type="entry name" value="Dup_hybrid_motif"/>
</dbReference>
<organism evidence="5">
    <name type="scientific">uncultured bacterium</name>
    <name type="common">gcode 4</name>
    <dbReference type="NCBI Taxonomy" id="1234023"/>
    <lineage>
        <taxon>Bacteria</taxon>
        <taxon>environmental samples</taxon>
    </lineage>
</organism>
<dbReference type="PROSITE" id="PS51257">
    <property type="entry name" value="PROKAR_LIPOPROTEIN"/>
    <property type="match status" value="1"/>
</dbReference>
<dbReference type="InterPro" id="IPR050570">
    <property type="entry name" value="Cell_wall_metabolism_enzyme"/>
</dbReference>
<evidence type="ECO:0000313" key="5">
    <source>
        <dbReference type="EMBL" id="EKD44767.1"/>
    </source>
</evidence>
<sequence length="465" mass="53075">MQKHTFQTILTTLILSVSCVQTCAPAFVYAAGSDPTTIVGIKKSRTSKILDNFKNQEKVLLFENVPFSSDDELGIFNAEKKMNSLNDVLKRLQSSKEQYKEQKQVVTREKITLKRTIAELDTSISETEQSIKDTEDRIAEKNREIAEYSLHIDELQQKIATNKESILKYLTYIYTKGDLIYDNAQNIDVMRSIILNDGNISDILNDIHYKSILEITGQNFIEQHRLLIKEYYYNKESLKKEKIEHLRLKNELITKNRDLLGQKEYKEQLLEVTKWQEALFNQYIATKQQGEENIQNRIANISEDYTNIFAKLGDKYKCDVVGTGSVRAITENTASGYTFTDSGNLLDSCTDLQKFYAAEKQLIDYPIDEDLRNPLIWPVAATRLSTYFHDEGYYKALGSEHEAIDIPMPQSSDIIAPSAGYVYFIAPPTKGGYGYIALKHANGFVSVYGHISEVLVNKFDFIDAG</sequence>
<name>K1Z5I3_9BACT</name>
<dbReference type="InterPro" id="IPR016047">
    <property type="entry name" value="M23ase_b-sheet_dom"/>
</dbReference>
<dbReference type="EMBL" id="AMFJ01028742">
    <property type="protein sequence ID" value="EKD44767.1"/>
    <property type="molecule type" value="Genomic_DNA"/>
</dbReference>
<gene>
    <name evidence="5" type="ORF">ACD_71C00011G0001</name>
</gene>
<dbReference type="PANTHER" id="PTHR21666:SF289">
    <property type="entry name" value="L-ALA--D-GLU ENDOPEPTIDASE"/>
    <property type="match status" value="1"/>
</dbReference>
<keyword evidence="2" id="KW-0175">Coiled coil</keyword>
<feature type="signal peptide" evidence="3">
    <location>
        <begin position="1"/>
        <end position="30"/>
    </location>
</feature>
<dbReference type="Gene3D" id="6.10.250.3150">
    <property type="match status" value="1"/>
</dbReference>
<feature type="domain" description="M23ase beta-sheet core" evidence="4">
    <location>
        <begin position="400"/>
        <end position="465"/>
    </location>
</feature>
<dbReference type="PANTHER" id="PTHR21666">
    <property type="entry name" value="PEPTIDASE-RELATED"/>
    <property type="match status" value="1"/>
</dbReference>
<reference evidence="5" key="1">
    <citation type="journal article" date="2012" name="Science">
        <title>Fermentation, hydrogen, and sulfur metabolism in multiple uncultivated bacterial phyla.</title>
        <authorList>
            <person name="Wrighton K.C."/>
            <person name="Thomas B.C."/>
            <person name="Sharon I."/>
            <person name="Miller C.S."/>
            <person name="Castelle C.J."/>
            <person name="VerBerkmoes N.C."/>
            <person name="Wilkins M.J."/>
            <person name="Hettich R.L."/>
            <person name="Lipton M.S."/>
            <person name="Williams K.H."/>
            <person name="Long P.E."/>
            <person name="Banfield J.F."/>
        </authorList>
    </citation>
    <scope>NUCLEOTIDE SEQUENCE [LARGE SCALE GENOMIC DNA]</scope>
</reference>
<dbReference type="CDD" id="cd12797">
    <property type="entry name" value="M23_peptidase"/>
    <property type="match status" value="1"/>
</dbReference>
<accession>K1Z5I3</accession>
<keyword evidence="1 3" id="KW-0732">Signal</keyword>
<dbReference type="GO" id="GO:0004222">
    <property type="term" value="F:metalloendopeptidase activity"/>
    <property type="evidence" value="ECO:0007669"/>
    <property type="project" value="TreeGrafter"/>
</dbReference>
<proteinExistence type="predicted"/>
<feature type="coiled-coil region" evidence="2">
    <location>
        <begin position="75"/>
        <end position="158"/>
    </location>
</feature>
<dbReference type="SUPFAM" id="SSF51261">
    <property type="entry name" value="Duplicated hybrid motif"/>
    <property type="match status" value="1"/>
</dbReference>
<protein>
    <recommendedName>
        <fullName evidence="4">M23ase beta-sheet core domain-containing protein</fullName>
    </recommendedName>
</protein>
<dbReference type="Gene3D" id="2.70.70.10">
    <property type="entry name" value="Glucose Permease (Domain IIA)"/>
    <property type="match status" value="1"/>
</dbReference>
<evidence type="ECO:0000256" key="1">
    <source>
        <dbReference type="ARBA" id="ARBA00022729"/>
    </source>
</evidence>
<evidence type="ECO:0000256" key="2">
    <source>
        <dbReference type="SAM" id="Coils"/>
    </source>
</evidence>
<feature type="chain" id="PRO_5017385956" description="M23ase beta-sheet core domain-containing protein" evidence="3">
    <location>
        <begin position="31"/>
        <end position="465"/>
    </location>
</feature>
<evidence type="ECO:0000256" key="3">
    <source>
        <dbReference type="SAM" id="SignalP"/>
    </source>
</evidence>
<comment type="caution">
    <text evidence="5">The sequence shown here is derived from an EMBL/GenBank/DDBJ whole genome shotgun (WGS) entry which is preliminary data.</text>
</comment>
<dbReference type="AlphaFoldDB" id="K1Z5I3"/>
<dbReference type="Pfam" id="PF01551">
    <property type="entry name" value="Peptidase_M23"/>
    <property type="match status" value="1"/>
</dbReference>
<feature type="non-terminal residue" evidence="5">
    <location>
        <position position="465"/>
    </location>
</feature>
<evidence type="ECO:0000259" key="4">
    <source>
        <dbReference type="Pfam" id="PF01551"/>
    </source>
</evidence>